<evidence type="ECO:0000256" key="6">
    <source>
        <dbReference type="ARBA" id="ARBA00023136"/>
    </source>
</evidence>
<gene>
    <name evidence="8" type="ORF">VLK81_05070</name>
</gene>
<dbReference type="Pfam" id="PF02417">
    <property type="entry name" value="Chromate_transp"/>
    <property type="match status" value="1"/>
</dbReference>
<keyword evidence="3" id="KW-1003">Cell membrane</keyword>
<evidence type="ECO:0000313" key="9">
    <source>
        <dbReference type="Proteomes" id="UP001357733"/>
    </source>
</evidence>
<accession>A0AAW9MXT5</accession>
<dbReference type="PANTHER" id="PTHR43663:SF2">
    <property type="entry name" value="CHROMATE TRANSPORT PROTEIN-RELATED"/>
    <property type="match status" value="1"/>
</dbReference>
<keyword evidence="5 7" id="KW-1133">Transmembrane helix</keyword>
<evidence type="ECO:0000256" key="3">
    <source>
        <dbReference type="ARBA" id="ARBA00022475"/>
    </source>
</evidence>
<keyword evidence="9" id="KW-1185">Reference proteome</keyword>
<feature type="transmembrane region" description="Helical" evidence="7">
    <location>
        <begin position="116"/>
        <end position="135"/>
    </location>
</feature>
<evidence type="ECO:0000256" key="7">
    <source>
        <dbReference type="SAM" id="Phobius"/>
    </source>
</evidence>
<dbReference type="AlphaFoldDB" id="A0AAW9MXT5"/>
<evidence type="ECO:0000256" key="5">
    <source>
        <dbReference type="ARBA" id="ARBA00022989"/>
    </source>
</evidence>
<evidence type="ECO:0000313" key="8">
    <source>
        <dbReference type="EMBL" id="MEB3429390.1"/>
    </source>
</evidence>
<reference evidence="8 9" key="1">
    <citation type="submission" date="2024-01" db="EMBL/GenBank/DDBJ databases">
        <title>Complete genome sequence of Citroniella saccharovorans strain M6.X9, isolated from human fecal sample.</title>
        <authorList>
            <person name="Cheng G."/>
            <person name="Westerholm M."/>
            <person name="Schnurer A."/>
        </authorList>
    </citation>
    <scope>NUCLEOTIDE SEQUENCE [LARGE SCALE GENOMIC DNA]</scope>
    <source>
        <strain evidence="8 9">DSM 29873</strain>
    </source>
</reference>
<dbReference type="InterPro" id="IPR003370">
    <property type="entry name" value="Chromate_transpt"/>
</dbReference>
<evidence type="ECO:0000256" key="4">
    <source>
        <dbReference type="ARBA" id="ARBA00022692"/>
    </source>
</evidence>
<comment type="subcellular location">
    <subcellularLocation>
        <location evidence="1">Cell membrane</location>
        <topology evidence="1">Multi-pass membrane protein</topology>
    </subcellularLocation>
</comment>
<feature type="transmembrane region" description="Helical" evidence="7">
    <location>
        <begin position="12"/>
        <end position="34"/>
    </location>
</feature>
<dbReference type="EMBL" id="JAYKOT010000003">
    <property type="protein sequence ID" value="MEB3429390.1"/>
    <property type="molecule type" value="Genomic_DNA"/>
</dbReference>
<evidence type="ECO:0000256" key="1">
    <source>
        <dbReference type="ARBA" id="ARBA00004651"/>
    </source>
</evidence>
<organism evidence="8 9">
    <name type="scientific">Citroniella saccharovorans</name>
    <dbReference type="NCBI Taxonomy" id="2053367"/>
    <lineage>
        <taxon>Bacteria</taxon>
        <taxon>Bacillati</taxon>
        <taxon>Bacillota</taxon>
        <taxon>Tissierellia</taxon>
        <taxon>Tissierellales</taxon>
        <taxon>Peptoniphilaceae</taxon>
        <taxon>Citroniella</taxon>
    </lineage>
</organism>
<comment type="similarity">
    <text evidence="2">Belongs to the chromate ion transporter (CHR) (TC 2.A.51) family.</text>
</comment>
<dbReference type="RefSeq" id="WP_324619582.1">
    <property type="nucleotide sequence ID" value="NZ_JAYKOT010000003.1"/>
</dbReference>
<protein>
    <submittedName>
        <fullName evidence="8">Chromate transporter</fullName>
    </submittedName>
</protein>
<dbReference type="Proteomes" id="UP001357733">
    <property type="component" value="Unassembled WGS sequence"/>
</dbReference>
<name>A0AAW9MXT5_9FIRM</name>
<keyword evidence="6 7" id="KW-0472">Membrane</keyword>
<dbReference type="PANTHER" id="PTHR43663">
    <property type="entry name" value="CHROMATE TRANSPORT PROTEIN-RELATED"/>
    <property type="match status" value="1"/>
</dbReference>
<feature type="transmembrane region" description="Helical" evidence="7">
    <location>
        <begin position="147"/>
        <end position="177"/>
    </location>
</feature>
<sequence>MDGNKKINPIKLFTSFFLVGAFTFGGGIAMIPVIEREVVTKNKWLENDEFLDVIALAQSSPGPLAVNTSIYLGYKLASLPGAIFSALGTILPSFLIMLLVATVFTSIRSLKIVDSIFMGIRACVVSLLLSAIISITKRSKFKIPSYLIMLIVTLIVSLYGISPIFVILVGGFGYILYKLISLKFRRDENVR</sequence>
<dbReference type="GO" id="GO:0005886">
    <property type="term" value="C:plasma membrane"/>
    <property type="evidence" value="ECO:0007669"/>
    <property type="project" value="UniProtKB-SubCell"/>
</dbReference>
<proteinExistence type="inferred from homology"/>
<feature type="transmembrane region" description="Helical" evidence="7">
    <location>
        <begin position="82"/>
        <end position="104"/>
    </location>
</feature>
<evidence type="ECO:0000256" key="2">
    <source>
        <dbReference type="ARBA" id="ARBA00005262"/>
    </source>
</evidence>
<dbReference type="GO" id="GO:0015109">
    <property type="term" value="F:chromate transmembrane transporter activity"/>
    <property type="evidence" value="ECO:0007669"/>
    <property type="project" value="InterPro"/>
</dbReference>
<comment type="caution">
    <text evidence="8">The sequence shown here is derived from an EMBL/GenBank/DDBJ whole genome shotgun (WGS) entry which is preliminary data.</text>
</comment>
<keyword evidence="4 7" id="KW-0812">Transmembrane</keyword>
<dbReference type="InterPro" id="IPR052518">
    <property type="entry name" value="CHR_Transporter"/>
</dbReference>